<name>A0A5N7MGN2_9HYPH</name>
<feature type="region of interest" description="Disordered" evidence="1">
    <location>
        <begin position="39"/>
        <end position="97"/>
    </location>
</feature>
<sequence length="97" mass="10600">MRQAMWSVASMLSRTGRAWDPAHIAAIFKATGEAMAGKAEDRAQGLAERSVNTSIVHPTEGNSDRRIRDGHSASDRHLTENDQREGMEKTDPGNPKA</sequence>
<accession>A0A5N7MGN2</accession>
<dbReference type="OrthoDB" id="8020554at2"/>
<comment type="caution">
    <text evidence="2">The sequence shown here is derived from an EMBL/GenBank/DDBJ whole genome shotgun (WGS) entry which is preliminary data.</text>
</comment>
<gene>
    <name evidence="2" type="ORF">FS320_12445</name>
</gene>
<evidence type="ECO:0000313" key="3">
    <source>
        <dbReference type="Proteomes" id="UP000403266"/>
    </source>
</evidence>
<proteinExistence type="predicted"/>
<dbReference type="AlphaFoldDB" id="A0A5N7MGN2"/>
<dbReference type="RefSeq" id="WP_152711925.1">
    <property type="nucleotide sequence ID" value="NZ_VOSJ01000032.1"/>
</dbReference>
<keyword evidence="3" id="KW-1185">Reference proteome</keyword>
<dbReference type="EMBL" id="VOSK01000037">
    <property type="protein sequence ID" value="MPR26013.1"/>
    <property type="molecule type" value="Genomic_DNA"/>
</dbReference>
<evidence type="ECO:0000256" key="1">
    <source>
        <dbReference type="SAM" id="MobiDB-lite"/>
    </source>
</evidence>
<evidence type="ECO:0000313" key="2">
    <source>
        <dbReference type="EMBL" id="MPR26013.1"/>
    </source>
</evidence>
<protein>
    <submittedName>
        <fullName evidence="2">Uncharacterized protein</fullName>
    </submittedName>
</protein>
<dbReference type="Proteomes" id="UP000403266">
    <property type="component" value="Unassembled WGS sequence"/>
</dbReference>
<organism evidence="2 3">
    <name type="scientific">Microvirga tunisiensis</name>
    <dbReference type="NCBI Taxonomy" id="2108360"/>
    <lineage>
        <taxon>Bacteria</taxon>
        <taxon>Pseudomonadati</taxon>
        <taxon>Pseudomonadota</taxon>
        <taxon>Alphaproteobacteria</taxon>
        <taxon>Hyphomicrobiales</taxon>
        <taxon>Methylobacteriaceae</taxon>
        <taxon>Microvirga</taxon>
    </lineage>
</organism>
<reference evidence="2 3" key="1">
    <citation type="journal article" date="2019" name="Syst. Appl. Microbiol.">
        <title>Microvirga tunisiensis sp. nov., a root nodule symbiotic bacterium isolated from Lupinus micranthus and L. luteus grown in Northern Tunisia.</title>
        <authorList>
            <person name="Msaddak A."/>
            <person name="Rejili M."/>
            <person name="Duran D."/>
            <person name="Mars M."/>
            <person name="Palacios J.M."/>
            <person name="Ruiz-Argueso T."/>
            <person name="Rey L."/>
            <person name="Imperial J."/>
        </authorList>
    </citation>
    <scope>NUCLEOTIDE SEQUENCE [LARGE SCALE GENOMIC DNA]</scope>
    <source>
        <strain evidence="2 3">Lmie10</strain>
    </source>
</reference>
<feature type="compositionally biased region" description="Basic and acidic residues" evidence="1">
    <location>
        <begin position="62"/>
        <end position="91"/>
    </location>
</feature>